<dbReference type="Proteomes" id="UP001418222">
    <property type="component" value="Unassembled WGS sequence"/>
</dbReference>
<dbReference type="EMBL" id="JBBWWQ010000007">
    <property type="protein sequence ID" value="KAK8943274.1"/>
    <property type="molecule type" value="Genomic_DNA"/>
</dbReference>
<dbReference type="SUPFAM" id="SSF52540">
    <property type="entry name" value="P-loop containing nucleoside triphosphate hydrolases"/>
    <property type="match status" value="1"/>
</dbReference>
<reference evidence="7 8" key="1">
    <citation type="journal article" date="2022" name="Nat. Plants">
        <title>Genomes of leafy and leafless Platanthera orchids illuminate the evolution of mycoheterotrophy.</title>
        <authorList>
            <person name="Li M.H."/>
            <person name="Liu K.W."/>
            <person name="Li Z."/>
            <person name="Lu H.C."/>
            <person name="Ye Q.L."/>
            <person name="Zhang D."/>
            <person name="Wang J.Y."/>
            <person name="Li Y.F."/>
            <person name="Zhong Z.M."/>
            <person name="Liu X."/>
            <person name="Yu X."/>
            <person name="Liu D.K."/>
            <person name="Tu X.D."/>
            <person name="Liu B."/>
            <person name="Hao Y."/>
            <person name="Liao X.Y."/>
            <person name="Jiang Y.T."/>
            <person name="Sun W.H."/>
            <person name="Chen J."/>
            <person name="Chen Y.Q."/>
            <person name="Ai Y."/>
            <person name="Zhai J.W."/>
            <person name="Wu S.S."/>
            <person name="Zhou Z."/>
            <person name="Hsiao Y.Y."/>
            <person name="Wu W.L."/>
            <person name="Chen Y.Y."/>
            <person name="Lin Y.F."/>
            <person name="Hsu J.L."/>
            <person name="Li C.Y."/>
            <person name="Wang Z.W."/>
            <person name="Zhao X."/>
            <person name="Zhong W.Y."/>
            <person name="Ma X.K."/>
            <person name="Ma L."/>
            <person name="Huang J."/>
            <person name="Chen G.Z."/>
            <person name="Huang M.Z."/>
            <person name="Huang L."/>
            <person name="Peng D.H."/>
            <person name="Luo Y.B."/>
            <person name="Zou S.Q."/>
            <person name="Chen S.P."/>
            <person name="Lan S."/>
            <person name="Tsai W.C."/>
            <person name="Van de Peer Y."/>
            <person name="Liu Z.J."/>
        </authorList>
    </citation>
    <scope>NUCLEOTIDE SEQUENCE [LARGE SCALE GENOMIC DNA]</scope>
    <source>
        <strain evidence="7">Lor287</strain>
    </source>
</reference>
<sequence length="470" mass="53254">MLDATQSSLSGNADSEQMHQHVAVLEAVWRRSGLLGLEEDGVCCWKLVEPEEGAAITCRRYCAYLAVENSVDLSLAEAMGVNTENLLVACPNSAENTLSIVNTLVNSRSVDVIVVDSVAALVPERELLGMIDTECGDLQSRLMTQALRKIQHSLYHSEAIVIFVNQDEMSSQESQSAKTMSPSQGRNDILASVLGQEHPGRVRAGDKFSTITSFFKNDRRSQRTPVAHIEDVETIVQERLRQQQEFWSQKEQAQQEFWSQKEQAQQELLRQKEQAQQAEISTMKNQIEELMCMFSATTGTSVALAVAQPEHESRSHESECVVQIYTKKRNRLEHQTLSDLVYIQYNRRLQARFQERREKGRNYNPLVLDELDWSNEWMVNKPEAVDALVFDDDNLTWNDAERAIEIGARNLRSGAEANLQIMAERDDDLDHFFIFNDDEDIEDNYGQNPSTSNQPSTCNANDNLLDDDSS</sequence>
<evidence type="ECO:0000256" key="2">
    <source>
        <dbReference type="ARBA" id="ARBA00022741"/>
    </source>
</evidence>
<accession>A0AAP0G881</accession>
<dbReference type="GO" id="GO:0005524">
    <property type="term" value="F:ATP binding"/>
    <property type="evidence" value="ECO:0007669"/>
    <property type="project" value="UniProtKB-KW"/>
</dbReference>
<comment type="similarity">
    <text evidence="1">Belongs to the RecA family.</text>
</comment>
<organism evidence="7 8">
    <name type="scientific">Platanthera zijinensis</name>
    <dbReference type="NCBI Taxonomy" id="2320716"/>
    <lineage>
        <taxon>Eukaryota</taxon>
        <taxon>Viridiplantae</taxon>
        <taxon>Streptophyta</taxon>
        <taxon>Embryophyta</taxon>
        <taxon>Tracheophyta</taxon>
        <taxon>Spermatophyta</taxon>
        <taxon>Magnoliopsida</taxon>
        <taxon>Liliopsida</taxon>
        <taxon>Asparagales</taxon>
        <taxon>Orchidaceae</taxon>
        <taxon>Orchidoideae</taxon>
        <taxon>Orchideae</taxon>
        <taxon>Orchidinae</taxon>
        <taxon>Platanthera</taxon>
    </lineage>
</organism>
<evidence type="ECO:0000313" key="7">
    <source>
        <dbReference type="EMBL" id="KAK8943274.1"/>
    </source>
</evidence>
<dbReference type="InterPro" id="IPR027417">
    <property type="entry name" value="P-loop_NTPase"/>
</dbReference>
<evidence type="ECO:0000256" key="3">
    <source>
        <dbReference type="ARBA" id="ARBA00022840"/>
    </source>
</evidence>
<feature type="region of interest" description="Disordered" evidence="5">
    <location>
        <begin position="440"/>
        <end position="470"/>
    </location>
</feature>
<dbReference type="Pfam" id="PF00154">
    <property type="entry name" value="RecA_N"/>
    <property type="match status" value="1"/>
</dbReference>
<evidence type="ECO:0000259" key="6">
    <source>
        <dbReference type="Pfam" id="PF00154"/>
    </source>
</evidence>
<feature type="compositionally biased region" description="Polar residues" evidence="5">
    <location>
        <begin position="445"/>
        <end position="460"/>
    </location>
</feature>
<dbReference type="GO" id="GO:0006310">
    <property type="term" value="P:DNA recombination"/>
    <property type="evidence" value="ECO:0007669"/>
    <property type="project" value="UniProtKB-KW"/>
</dbReference>
<dbReference type="InterPro" id="IPR013765">
    <property type="entry name" value="DNA_recomb/repair_RecA"/>
</dbReference>
<dbReference type="GO" id="GO:0003697">
    <property type="term" value="F:single-stranded DNA binding"/>
    <property type="evidence" value="ECO:0007669"/>
    <property type="project" value="InterPro"/>
</dbReference>
<protein>
    <recommendedName>
        <fullName evidence="6">RecA-like N-terminal domain-containing protein</fullName>
    </recommendedName>
</protein>
<name>A0AAP0G881_9ASPA</name>
<gene>
    <name evidence="7" type="ORF">KSP39_PZI008788</name>
</gene>
<feature type="domain" description="RecA-like N-terminal" evidence="6">
    <location>
        <begin position="61"/>
        <end position="166"/>
    </location>
</feature>
<dbReference type="PRINTS" id="PR00142">
    <property type="entry name" value="RECA"/>
</dbReference>
<dbReference type="AlphaFoldDB" id="A0AAP0G881"/>
<dbReference type="GO" id="GO:0006281">
    <property type="term" value="P:DNA repair"/>
    <property type="evidence" value="ECO:0007669"/>
    <property type="project" value="InterPro"/>
</dbReference>
<keyword evidence="2" id="KW-0547">Nucleotide-binding</keyword>
<dbReference type="PANTHER" id="PTHR45900">
    <property type="entry name" value="RECA"/>
    <property type="match status" value="1"/>
</dbReference>
<dbReference type="PANTHER" id="PTHR45900:SF4">
    <property type="entry name" value="DNA REPAIR PROTEIN RECA HOMOLOG 2, MITOCHONDRIAL"/>
    <property type="match status" value="1"/>
</dbReference>
<evidence type="ECO:0000256" key="1">
    <source>
        <dbReference type="ARBA" id="ARBA00009391"/>
    </source>
</evidence>
<evidence type="ECO:0000313" key="8">
    <source>
        <dbReference type="Proteomes" id="UP001418222"/>
    </source>
</evidence>
<keyword evidence="3" id="KW-0067">ATP-binding</keyword>
<keyword evidence="4" id="KW-0233">DNA recombination</keyword>
<dbReference type="Gene3D" id="3.40.50.300">
    <property type="entry name" value="P-loop containing nucleotide triphosphate hydrolases"/>
    <property type="match status" value="1"/>
</dbReference>
<keyword evidence="8" id="KW-1185">Reference proteome</keyword>
<dbReference type="InterPro" id="IPR049428">
    <property type="entry name" value="RecA-like_N"/>
</dbReference>
<evidence type="ECO:0000256" key="4">
    <source>
        <dbReference type="ARBA" id="ARBA00023172"/>
    </source>
</evidence>
<evidence type="ECO:0000256" key="5">
    <source>
        <dbReference type="SAM" id="MobiDB-lite"/>
    </source>
</evidence>
<comment type="caution">
    <text evidence="7">The sequence shown here is derived from an EMBL/GenBank/DDBJ whole genome shotgun (WGS) entry which is preliminary data.</text>
</comment>
<proteinExistence type="inferred from homology"/>